<dbReference type="KEGG" id="aba:Acid345_3399"/>
<proteinExistence type="predicted"/>
<dbReference type="HOGENOM" id="CLU_1270932_0_0_0"/>
<gene>
    <name evidence="1" type="ordered locus">Acid345_3399</name>
</gene>
<accession>Q1IL50</accession>
<dbReference type="STRING" id="204669.Acid345_3399"/>
<protein>
    <submittedName>
        <fullName evidence="1">Uncharacterized protein</fullName>
    </submittedName>
</protein>
<organism evidence="1 2">
    <name type="scientific">Koribacter versatilis (strain Ellin345)</name>
    <dbReference type="NCBI Taxonomy" id="204669"/>
    <lineage>
        <taxon>Bacteria</taxon>
        <taxon>Pseudomonadati</taxon>
        <taxon>Acidobacteriota</taxon>
        <taxon>Terriglobia</taxon>
        <taxon>Terriglobales</taxon>
        <taxon>Candidatus Korobacteraceae</taxon>
        <taxon>Candidatus Korobacter</taxon>
    </lineage>
</organism>
<dbReference type="Proteomes" id="UP000002432">
    <property type="component" value="Chromosome"/>
</dbReference>
<name>Q1IL50_KORVE</name>
<dbReference type="AlphaFoldDB" id="Q1IL50"/>
<keyword evidence="2" id="KW-1185">Reference proteome</keyword>
<dbReference type="RefSeq" id="WP_011524199.1">
    <property type="nucleotide sequence ID" value="NC_008009.1"/>
</dbReference>
<evidence type="ECO:0000313" key="1">
    <source>
        <dbReference type="EMBL" id="ABF42400.1"/>
    </source>
</evidence>
<evidence type="ECO:0000313" key="2">
    <source>
        <dbReference type="Proteomes" id="UP000002432"/>
    </source>
</evidence>
<reference evidence="1 2" key="1">
    <citation type="journal article" date="2009" name="Appl. Environ. Microbiol.">
        <title>Three genomes from the phylum Acidobacteria provide insight into the lifestyles of these microorganisms in soils.</title>
        <authorList>
            <person name="Ward N.L."/>
            <person name="Challacombe J.F."/>
            <person name="Janssen P.H."/>
            <person name="Henrissat B."/>
            <person name="Coutinho P.M."/>
            <person name="Wu M."/>
            <person name="Xie G."/>
            <person name="Haft D.H."/>
            <person name="Sait M."/>
            <person name="Badger J."/>
            <person name="Barabote R.D."/>
            <person name="Bradley B."/>
            <person name="Brettin T.S."/>
            <person name="Brinkac L.M."/>
            <person name="Bruce D."/>
            <person name="Creasy T."/>
            <person name="Daugherty S.C."/>
            <person name="Davidsen T.M."/>
            <person name="DeBoy R.T."/>
            <person name="Detter J.C."/>
            <person name="Dodson R.J."/>
            <person name="Durkin A.S."/>
            <person name="Ganapathy A."/>
            <person name="Gwinn-Giglio M."/>
            <person name="Han C.S."/>
            <person name="Khouri H."/>
            <person name="Kiss H."/>
            <person name="Kothari S.P."/>
            <person name="Madupu R."/>
            <person name="Nelson K.E."/>
            <person name="Nelson W.C."/>
            <person name="Paulsen I."/>
            <person name="Penn K."/>
            <person name="Ren Q."/>
            <person name="Rosovitz M.J."/>
            <person name="Selengut J.D."/>
            <person name="Shrivastava S."/>
            <person name="Sullivan S.A."/>
            <person name="Tapia R."/>
            <person name="Thompson L.S."/>
            <person name="Watkins K.L."/>
            <person name="Yang Q."/>
            <person name="Yu C."/>
            <person name="Zafar N."/>
            <person name="Zhou L."/>
            <person name="Kuske C.R."/>
        </authorList>
    </citation>
    <scope>NUCLEOTIDE SEQUENCE [LARGE SCALE GENOMIC DNA]</scope>
    <source>
        <strain evidence="1 2">Ellin345</strain>
    </source>
</reference>
<dbReference type="EMBL" id="CP000360">
    <property type="protein sequence ID" value="ABF42400.1"/>
    <property type="molecule type" value="Genomic_DNA"/>
</dbReference>
<dbReference type="EnsemblBacteria" id="ABF42400">
    <property type="protein sequence ID" value="ABF42400"/>
    <property type="gene ID" value="Acid345_3399"/>
</dbReference>
<sequence>MIRSAFIAVAQSLQAAAALSRFAWMQPWVSIVQIFVGALQAWILWRLTYFIFERNAQQKVSERQASWFHKVVIDPQVPALESFFLEIDAVLDVAATRCQQAKLSAQTAVFDEVSRKAIEDFTHTLITARRRLVDRLRVFDDGFADEIGDRFLALQDKVTEWFDQMRSKKAIQGTTSLSDSLNEAHNGIVRRLMEFEFTKWGSATKQVRWRRAFLLRD</sequence>